<sequence>MGDRARAAVPWAAAAAVVIAVVYRQSPFEWGEPAPPGPARAVPLDGGGVTDGGECGVKGFHHFPLPADASSPAPSDEPPQPAGPRLVLGSYGYEQRANAPGRFTIQLLFAPGGKQPLKLSRTLGTDGVAVEIEGPNGLIGGAHGLPVTWTSPTRAGRDGAMRIDASGGGAAEVTLPVRALCPGYRGAHVMDGLLAPIDSSNTITGQPAYTLTVSVSDPGIGELREAVLSPIGGDLLSANNLVPLDAADGSRP</sequence>
<feature type="compositionally biased region" description="Low complexity" evidence="1">
    <location>
        <begin position="64"/>
        <end position="74"/>
    </location>
</feature>
<dbReference type="EMBL" id="JBHUDX010000041">
    <property type="protein sequence ID" value="MFD1659525.1"/>
    <property type="molecule type" value="Genomic_DNA"/>
</dbReference>
<comment type="caution">
    <text evidence="2">The sequence shown here is derived from an EMBL/GenBank/DDBJ whole genome shotgun (WGS) entry which is preliminary data.</text>
</comment>
<accession>A0ABW4IQA5</accession>
<gene>
    <name evidence="2" type="ORF">ACFSL4_15275</name>
</gene>
<evidence type="ECO:0000313" key="3">
    <source>
        <dbReference type="Proteomes" id="UP001597261"/>
    </source>
</evidence>
<feature type="region of interest" description="Disordered" evidence="1">
    <location>
        <begin position="60"/>
        <end position="87"/>
    </location>
</feature>
<organism evidence="2 3">
    <name type="scientific">Streptomyces caeni</name>
    <dbReference type="NCBI Taxonomy" id="2307231"/>
    <lineage>
        <taxon>Bacteria</taxon>
        <taxon>Bacillati</taxon>
        <taxon>Actinomycetota</taxon>
        <taxon>Actinomycetes</taxon>
        <taxon>Kitasatosporales</taxon>
        <taxon>Streptomycetaceae</taxon>
        <taxon>Streptomyces</taxon>
    </lineage>
</organism>
<dbReference type="Proteomes" id="UP001597261">
    <property type="component" value="Unassembled WGS sequence"/>
</dbReference>
<reference evidence="3" key="1">
    <citation type="journal article" date="2019" name="Int. J. Syst. Evol. Microbiol.">
        <title>The Global Catalogue of Microorganisms (GCM) 10K type strain sequencing project: providing services to taxonomists for standard genome sequencing and annotation.</title>
        <authorList>
            <consortium name="The Broad Institute Genomics Platform"/>
            <consortium name="The Broad Institute Genome Sequencing Center for Infectious Disease"/>
            <person name="Wu L."/>
            <person name="Ma J."/>
        </authorList>
    </citation>
    <scope>NUCLEOTIDE SEQUENCE [LARGE SCALE GENOMIC DNA]</scope>
    <source>
        <strain evidence="3">CGMCC 1.12470</strain>
    </source>
</reference>
<keyword evidence="3" id="KW-1185">Reference proteome</keyword>
<protein>
    <submittedName>
        <fullName evidence="2">Uncharacterized protein</fullName>
    </submittedName>
</protein>
<name>A0ABW4IQA5_9ACTN</name>
<evidence type="ECO:0000313" key="2">
    <source>
        <dbReference type="EMBL" id="MFD1659525.1"/>
    </source>
</evidence>
<evidence type="ECO:0000256" key="1">
    <source>
        <dbReference type="SAM" id="MobiDB-lite"/>
    </source>
</evidence>
<dbReference type="RefSeq" id="WP_381082755.1">
    <property type="nucleotide sequence ID" value="NZ_JBHUDX010000041.1"/>
</dbReference>
<proteinExistence type="predicted"/>